<protein>
    <submittedName>
        <fullName evidence="4">Retrovirus-related Pol polyprotein from transposon RE1</fullName>
    </submittedName>
</protein>
<dbReference type="SUPFAM" id="SSF56672">
    <property type="entry name" value="DNA/RNA polymerases"/>
    <property type="match status" value="1"/>
</dbReference>
<name>A0A438KEG8_VITVI</name>
<dbReference type="Pfam" id="PF07727">
    <property type="entry name" value="RVT_2"/>
    <property type="match status" value="2"/>
</dbReference>
<gene>
    <name evidence="4" type="primary">RE1_3121</name>
    <name evidence="4" type="ORF">CK203_005202</name>
</gene>
<dbReference type="Pfam" id="PF25597">
    <property type="entry name" value="SH3_retrovirus"/>
    <property type="match status" value="1"/>
</dbReference>
<proteinExistence type="predicted"/>
<accession>A0A438KEG8</accession>
<evidence type="ECO:0000259" key="3">
    <source>
        <dbReference type="Pfam" id="PF25597"/>
    </source>
</evidence>
<dbReference type="InterPro" id="IPR043502">
    <property type="entry name" value="DNA/RNA_pol_sf"/>
</dbReference>
<reference evidence="4 5" key="1">
    <citation type="journal article" date="2018" name="PLoS Genet.">
        <title>Population sequencing reveals clonal diversity and ancestral inbreeding in the grapevine cultivar Chardonnay.</title>
        <authorList>
            <person name="Roach M.J."/>
            <person name="Johnson D.L."/>
            <person name="Bohlmann J."/>
            <person name="van Vuuren H.J."/>
            <person name="Jones S.J."/>
            <person name="Pretorius I.S."/>
            <person name="Schmidt S.A."/>
            <person name="Borneman A.R."/>
        </authorList>
    </citation>
    <scope>NUCLEOTIDE SEQUENCE [LARGE SCALE GENOMIC DNA]</scope>
    <source>
        <strain evidence="5">cv. Chardonnay</strain>
        <tissue evidence="4">Leaf</tissue>
    </source>
</reference>
<dbReference type="InterPro" id="IPR057670">
    <property type="entry name" value="SH3_retrovirus"/>
</dbReference>
<dbReference type="Pfam" id="PF14223">
    <property type="entry name" value="Retrotran_gag_2"/>
    <property type="match status" value="1"/>
</dbReference>
<sequence length="966" mass="107448">MVSEHESSSMEVNISPTIANPNPLSSTRFVPINFNHSLSVKLDNKNFLIWKQKIVSAIRGYGLQRFVFSDDEVLVQFLTREDARSGKATKELIEWEQQDQLLLSWLLSSTRAKVKQFKTQLQHTKKGGSTIDEYLAKIKVCVDSFAFVGVSLSTKDHVESILDGLPNDYESFVTSVTLRNDDFSVEEIEALLMAHESRVEKNNSSLDSSPSAHVASSNAVEKGNRFKSGFNGGRGFNWNYNGRNNRGGFRGRGNRGHVVAQCYYRFDHTFQVPQNLSGRNASPRAYYSFSPQVNGVIPTSEVFSDDNWYPDSRVSNHVTPIPANMMKSAEFAGQNQVIQVVLMVGKIRDGLYAFDSSHLALRPTQSLSMSPSVVASSFSSKVCTASLSSTFDLWHRRLGHPSAATIKNVLSKYLWGPAPVLSNSGYRTVVYLSNRLPTAVLHHKCPIEVLFKSIPDYSFLKVFGCSCFPNLRPYNTHKLQYRSEECTFLGYSLKHKGYKSSSCLPSTVSPSTSHLSPSAPPPILSPTMLPAPTSPISSARPISEMDNIVSTHPYAPNSANTNLALAQVVSNPIATPVQHIVSSIADASVTRTIAKDADNTHPMITRGKSGIVKPKIFIVAVREPSSVAAAFQQDEWKKTMVAEYDALQRNNTWSLVPLPAGRQAIGFHQQVGFDFTETFSPVVKPSTIRVVFTIALSRNWAIKQLDVNNVFLNGDLQEEVFMQQPQGFIDEQNPNLVCRLHKALYGLKQAPRAWFTPSHITYVLVYVDDILVTGSDTVAITSLIAQLNSEFSLKDLGKVHYFLGIQVSHTNNGLHLSQTKYIRDLLQKTKMVHCKPARTPLPTSLKLRAGDGDLVEDLHGYRSTVGALQYVTITRPELSFSVNKVCQFMQNPTEKHWKAVKRILRYLQGTLQHGLVAEITWLRSLLSELQLPLAKPPLVIRKEVEVRYVPSADQLADVLTKTVSST</sequence>
<dbReference type="InterPro" id="IPR013103">
    <property type="entry name" value="RVT_2"/>
</dbReference>
<dbReference type="Proteomes" id="UP000288805">
    <property type="component" value="Unassembled WGS sequence"/>
</dbReference>
<dbReference type="PANTHER" id="PTHR47481">
    <property type="match status" value="1"/>
</dbReference>
<feature type="domain" description="GAG-pre-integrase" evidence="2">
    <location>
        <begin position="378"/>
        <end position="415"/>
    </location>
</feature>
<dbReference type="PANTHER" id="PTHR47481:SF30">
    <property type="entry name" value="CCHC-TYPE DOMAIN-CONTAINING PROTEIN"/>
    <property type="match status" value="1"/>
</dbReference>
<feature type="domain" description="Reverse transcriptase Ty1/copia-type" evidence="1">
    <location>
        <begin position="763"/>
        <end position="841"/>
    </location>
</feature>
<dbReference type="AlphaFoldDB" id="A0A438KEG8"/>
<evidence type="ECO:0000313" key="5">
    <source>
        <dbReference type="Proteomes" id="UP000288805"/>
    </source>
</evidence>
<feature type="domain" description="Retroviral polymerase SH3-like" evidence="3">
    <location>
        <begin position="465"/>
        <end position="499"/>
    </location>
</feature>
<organism evidence="4 5">
    <name type="scientific">Vitis vinifera</name>
    <name type="common">Grape</name>
    <dbReference type="NCBI Taxonomy" id="29760"/>
    <lineage>
        <taxon>Eukaryota</taxon>
        <taxon>Viridiplantae</taxon>
        <taxon>Streptophyta</taxon>
        <taxon>Embryophyta</taxon>
        <taxon>Tracheophyta</taxon>
        <taxon>Spermatophyta</taxon>
        <taxon>Magnoliopsida</taxon>
        <taxon>eudicotyledons</taxon>
        <taxon>Gunneridae</taxon>
        <taxon>Pentapetalae</taxon>
        <taxon>rosids</taxon>
        <taxon>Vitales</taxon>
        <taxon>Vitaceae</taxon>
        <taxon>Viteae</taxon>
        <taxon>Vitis</taxon>
    </lineage>
</organism>
<dbReference type="Pfam" id="PF13976">
    <property type="entry name" value="gag_pre-integrs"/>
    <property type="match status" value="1"/>
</dbReference>
<evidence type="ECO:0000313" key="4">
    <source>
        <dbReference type="EMBL" id="RVX19601.1"/>
    </source>
</evidence>
<evidence type="ECO:0000259" key="2">
    <source>
        <dbReference type="Pfam" id="PF13976"/>
    </source>
</evidence>
<dbReference type="InterPro" id="IPR025724">
    <property type="entry name" value="GAG-pre-integrase_dom"/>
</dbReference>
<evidence type="ECO:0000259" key="1">
    <source>
        <dbReference type="Pfam" id="PF07727"/>
    </source>
</evidence>
<comment type="caution">
    <text evidence="4">The sequence shown here is derived from an EMBL/GenBank/DDBJ whole genome shotgun (WGS) entry which is preliminary data.</text>
</comment>
<dbReference type="EMBL" id="QGNW01000008">
    <property type="protein sequence ID" value="RVX19601.1"/>
    <property type="molecule type" value="Genomic_DNA"/>
</dbReference>
<feature type="domain" description="Reverse transcriptase Ty1/copia-type" evidence="1">
    <location>
        <begin position="664"/>
        <end position="756"/>
    </location>
</feature>